<dbReference type="AlphaFoldDB" id="A0A0K3CBV9"/>
<evidence type="ECO:0000313" key="1">
    <source>
        <dbReference type="EMBL" id="CTR07234.1"/>
    </source>
</evidence>
<reference evidence="1 2" key="1">
    <citation type="submission" date="2015-07" db="EMBL/GenBank/DDBJ databases">
        <authorList>
            <person name="Cajimat M.N.B."/>
            <person name="Milazzo M.L."/>
            <person name="Fulhorst C.F."/>
        </authorList>
    </citation>
    <scope>NUCLEOTIDE SEQUENCE [LARGE SCALE GENOMIC DNA]</scope>
    <source>
        <strain evidence="1">Single colony</strain>
    </source>
</reference>
<sequence length="189" mass="20429">MAVTGGFRSAAGEALDIKAGLLPVHLQLQNQLFRLALRALSAPPSHPLHARTVAARRRPKHASHRSPLDLALANPLLPPDLGVETIFPDPIPPWSSDPAPPVELARGKEIGTHEHKMVVRDLPLGSLLVYTDGSMGESGTVRAGVAARMWNGGKVLLAEKEEVDVGLWQRERRGMGQRQTVYTGELEGL</sequence>
<gene>
    <name evidence="1" type="primary">FGENESH: predicted gene_6.17</name>
    <name evidence="1" type="ORF">BN2166_0030950</name>
</gene>
<evidence type="ECO:0000313" key="2">
    <source>
        <dbReference type="Proteomes" id="UP000199069"/>
    </source>
</evidence>
<proteinExistence type="predicted"/>
<accession>A0A0K3CBV9</accession>
<name>A0A0K3CBV9_RHOTO</name>
<dbReference type="STRING" id="5286.A0A0K3CBV9"/>
<dbReference type="Proteomes" id="UP000199069">
    <property type="component" value="Unassembled WGS sequence"/>
</dbReference>
<keyword evidence="2" id="KW-1185">Reference proteome</keyword>
<dbReference type="EMBL" id="CWKI01000006">
    <property type="protein sequence ID" value="CTR07234.1"/>
    <property type="molecule type" value="Genomic_DNA"/>
</dbReference>
<organism evidence="1 2">
    <name type="scientific">Rhodotorula toruloides</name>
    <name type="common">Yeast</name>
    <name type="synonym">Rhodosporidium toruloides</name>
    <dbReference type="NCBI Taxonomy" id="5286"/>
    <lineage>
        <taxon>Eukaryota</taxon>
        <taxon>Fungi</taxon>
        <taxon>Dikarya</taxon>
        <taxon>Basidiomycota</taxon>
        <taxon>Pucciniomycotina</taxon>
        <taxon>Microbotryomycetes</taxon>
        <taxon>Sporidiobolales</taxon>
        <taxon>Sporidiobolaceae</taxon>
        <taxon>Rhodotorula</taxon>
    </lineage>
</organism>
<protein>
    <submittedName>
        <fullName evidence="1">Uncharacterized protein</fullName>
    </submittedName>
</protein>